<dbReference type="EMBL" id="GHJT01000340">
    <property type="protein sequence ID" value="MOY34311.1"/>
    <property type="molecule type" value="Transcribed_RNA"/>
</dbReference>
<dbReference type="PANTHER" id="PTHR37984">
    <property type="entry name" value="PROTEIN CBG26694"/>
    <property type="match status" value="1"/>
</dbReference>
<keyword evidence="4" id="KW-0378">Hydrolase</keyword>
<dbReference type="Pfam" id="PF00078">
    <property type="entry name" value="RVT_1"/>
    <property type="match status" value="1"/>
</dbReference>
<dbReference type="CDD" id="cd01647">
    <property type="entry name" value="RT_LTR"/>
    <property type="match status" value="1"/>
</dbReference>
<evidence type="ECO:0000259" key="6">
    <source>
        <dbReference type="PROSITE" id="PS50878"/>
    </source>
</evidence>
<organism evidence="7">
    <name type="scientific">Ixodes scapularis</name>
    <name type="common">Black-legged tick</name>
    <name type="synonym">Deer tick</name>
    <dbReference type="NCBI Taxonomy" id="6945"/>
    <lineage>
        <taxon>Eukaryota</taxon>
        <taxon>Metazoa</taxon>
        <taxon>Ecdysozoa</taxon>
        <taxon>Arthropoda</taxon>
        <taxon>Chelicerata</taxon>
        <taxon>Arachnida</taxon>
        <taxon>Acari</taxon>
        <taxon>Parasitiformes</taxon>
        <taxon>Ixodida</taxon>
        <taxon>Ixodoidea</taxon>
        <taxon>Ixodidae</taxon>
        <taxon>Ixodinae</taxon>
        <taxon>Ixodes</taxon>
    </lineage>
</organism>
<keyword evidence="4" id="KW-0255">Endonuclease</keyword>
<dbReference type="InterPro" id="IPR043502">
    <property type="entry name" value="DNA/RNA_pol_sf"/>
</dbReference>
<dbReference type="InterPro" id="IPR000477">
    <property type="entry name" value="RT_dom"/>
</dbReference>
<sequence length="540" mass="60226">MATLLWRGKSTQQRLYVVKSLSVPLLGFPAIQALQVVKFVDGVSSKEKNPPTVKVSSQTCDKLFNGLGSLSEEYKIRLQPDAVPFSLSVARRIPIPLREVVRKELQKMEQEGVIRRVDTPTPWCAGLVVVPKATGGHRLCVDLTKLNRVVLRERHILPTVDQVLGLLGDATVFSKLDAKSGFYQVKLAEQSQELTTFITPFGRYCFRRMPFGITSAPEFFQKQMSRILEGLEGTVCMIDDILVFGRTLEEHDSRLQQVLMRLSRAGITLNEKKCCFRQSEVSFLGVMVSARGIRPDPSKLQAIKEMSAPTDIAGARRLLGMVNHLGRFLPHVSDVAAPIRALLSKNAAWNWSHEQETAFTKLKLMLVSDRCMAKYHPAYPTVVSADASSFGLGAVLLQTQPSGERRPVAFASRSLTATELRYSQTEKEALAAVWAIQRFDEFLRGLVFDVETDHLPLVSLFGKMDLDVVPPRIQRLRLKVMRYQFTMSYVPGKLLATADTLSRMPTEPADSSRSVDTIEVFAAEVLQTSSEAASLQLEDL</sequence>
<evidence type="ECO:0000313" key="7">
    <source>
        <dbReference type="EMBL" id="MOY34311.1"/>
    </source>
</evidence>
<protein>
    <recommendedName>
        <fullName evidence="1">RNA-directed DNA polymerase</fullName>
        <ecNumber evidence="1">2.7.7.49</ecNumber>
    </recommendedName>
</protein>
<keyword evidence="2" id="KW-0808">Transferase</keyword>
<keyword evidence="3" id="KW-0540">Nuclease</keyword>
<dbReference type="GO" id="GO:0003964">
    <property type="term" value="F:RNA-directed DNA polymerase activity"/>
    <property type="evidence" value="ECO:0007669"/>
    <property type="project" value="UniProtKB-KW"/>
</dbReference>
<proteinExistence type="predicted"/>
<dbReference type="VEuPathDB" id="VectorBase:ISCW007443"/>
<dbReference type="CDD" id="cd09274">
    <property type="entry name" value="RNase_HI_RT_Ty3"/>
    <property type="match status" value="1"/>
</dbReference>
<keyword evidence="5" id="KW-0695">RNA-directed DNA polymerase</keyword>
<dbReference type="PROSITE" id="PS50878">
    <property type="entry name" value="RT_POL"/>
    <property type="match status" value="1"/>
</dbReference>
<dbReference type="FunFam" id="3.10.20.370:FF:000001">
    <property type="entry name" value="Retrovirus-related Pol polyprotein from transposon 17.6-like protein"/>
    <property type="match status" value="1"/>
</dbReference>
<dbReference type="PANTHER" id="PTHR37984:SF9">
    <property type="entry name" value="INTEGRASE CATALYTIC DOMAIN-CONTAINING PROTEIN"/>
    <property type="match status" value="1"/>
</dbReference>
<evidence type="ECO:0000256" key="4">
    <source>
        <dbReference type="ARBA" id="ARBA00022759"/>
    </source>
</evidence>
<evidence type="ECO:0000256" key="3">
    <source>
        <dbReference type="ARBA" id="ARBA00022722"/>
    </source>
</evidence>
<reference evidence="7" key="1">
    <citation type="submission" date="2019-04" db="EMBL/GenBank/DDBJ databases">
        <title>An insight into the mialome of Ixodes scapularis.</title>
        <authorList>
            <person name="Ribeiro J.M."/>
            <person name="Mather T.N."/>
            <person name="Karim S."/>
        </authorList>
    </citation>
    <scope>NUCLEOTIDE SEQUENCE</scope>
</reference>
<accession>A0A4D5RCR6</accession>
<name>A0A4D5RCR6_IXOSC</name>
<dbReference type="AlphaFoldDB" id="A0A4D5RCR6"/>
<evidence type="ECO:0000256" key="2">
    <source>
        <dbReference type="ARBA" id="ARBA00022695"/>
    </source>
</evidence>
<dbReference type="Gene3D" id="3.30.70.270">
    <property type="match status" value="2"/>
</dbReference>
<dbReference type="Pfam" id="PF17919">
    <property type="entry name" value="RT_RNaseH_2"/>
    <property type="match status" value="1"/>
</dbReference>
<dbReference type="SUPFAM" id="SSF56672">
    <property type="entry name" value="DNA/RNA polymerases"/>
    <property type="match status" value="1"/>
</dbReference>
<keyword evidence="2" id="KW-0548">Nucleotidyltransferase</keyword>
<dbReference type="VEuPathDB" id="VectorBase:ISCI007443"/>
<dbReference type="GO" id="GO:0004519">
    <property type="term" value="F:endonuclease activity"/>
    <property type="evidence" value="ECO:0007669"/>
    <property type="project" value="UniProtKB-KW"/>
</dbReference>
<dbReference type="VEuPathDB" id="VectorBase:ISCP_026108"/>
<evidence type="ECO:0000256" key="1">
    <source>
        <dbReference type="ARBA" id="ARBA00012493"/>
    </source>
</evidence>
<evidence type="ECO:0000256" key="5">
    <source>
        <dbReference type="ARBA" id="ARBA00022918"/>
    </source>
</evidence>
<dbReference type="InterPro" id="IPR043128">
    <property type="entry name" value="Rev_trsase/Diguanyl_cyclase"/>
</dbReference>
<dbReference type="OrthoDB" id="2286242at2759"/>
<feature type="domain" description="Reverse transcriptase" evidence="6">
    <location>
        <begin position="111"/>
        <end position="288"/>
    </location>
</feature>
<dbReference type="Gene3D" id="3.10.10.10">
    <property type="entry name" value="HIV Type 1 Reverse Transcriptase, subunit A, domain 1"/>
    <property type="match status" value="1"/>
</dbReference>
<dbReference type="FunFam" id="3.30.70.270:FF:000020">
    <property type="entry name" value="Transposon Tf2-6 polyprotein-like Protein"/>
    <property type="match status" value="1"/>
</dbReference>
<dbReference type="EC" id="2.7.7.49" evidence="1"/>
<dbReference type="InterPro" id="IPR050951">
    <property type="entry name" value="Retrovirus_Pol_polyprotein"/>
</dbReference>
<dbReference type="InterPro" id="IPR041577">
    <property type="entry name" value="RT_RNaseH_2"/>
</dbReference>